<evidence type="ECO:0000256" key="2">
    <source>
        <dbReference type="SAM" id="Phobius"/>
    </source>
</evidence>
<dbReference type="RefSeq" id="XP_070883356.1">
    <property type="nucleotide sequence ID" value="XM_071033542.1"/>
</dbReference>
<keyword evidence="2" id="KW-0812">Transmembrane</keyword>
<comment type="caution">
    <text evidence="3">The sequence shown here is derived from an EMBL/GenBank/DDBJ whole genome shotgun (WGS) entry which is preliminary data.</text>
</comment>
<dbReference type="Proteomes" id="UP001610432">
    <property type="component" value="Unassembled WGS sequence"/>
</dbReference>
<accession>A0ABR4LJ22</accession>
<evidence type="ECO:0000313" key="3">
    <source>
        <dbReference type="EMBL" id="KAL2864377.1"/>
    </source>
</evidence>
<evidence type="ECO:0000256" key="1">
    <source>
        <dbReference type="SAM" id="MobiDB-lite"/>
    </source>
</evidence>
<reference evidence="3 4" key="1">
    <citation type="submission" date="2024-07" db="EMBL/GenBank/DDBJ databases">
        <title>Section-level genome sequencing and comparative genomics of Aspergillus sections Usti and Cavernicolus.</title>
        <authorList>
            <consortium name="Lawrence Berkeley National Laboratory"/>
            <person name="Nybo J.L."/>
            <person name="Vesth T.C."/>
            <person name="Theobald S."/>
            <person name="Frisvad J.C."/>
            <person name="Larsen T.O."/>
            <person name="Kjaerboelling I."/>
            <person name="Rothschild-Mancinelli K."/>
            <person name="Lyhne E.K."/>
            <person name="Kogle M.E."/>
            <person name="Barry K."/>
            <person name="Clum A."/>
            <person name="Na H."/>
            <person name="Ledsgaard L."/>
            <person name="Lin J."/>
            <person name="Lipzen A."/>
            <person name="Kuo A."/>
            <person name="Riley R."/>
            <person name="Mondo S."/>
            <person name="Labutti K."/>
            <person name="Haridas S."/>
            <person name="Pangalinan J."/>
            <person name="Salamov A.A."/>
            <person name="Simmons B.A."/>
            <person name="Magnuson J.K."/>
            <person name="Chen J."/>
            <person name="Drula E."/>
            <person name="Henrissat B."/>
            <person name="Wiebenga A."/>
            <person name="Lubbers R.J."/>
            <person name="Gomes A.C."/>
            <person name="Macurrencykelacurrency M.R."/>
            <person name="Stajich J."/>
            <person name="Grigoriev I.V."/>
            <person name="Mortensen U.H."/>
            <person name="De Vries R.P."/>
            <person name="Baker S.E."/>
            <person name="Andersen M.R."/>
        </authorList>
    </citation>
    <scope>NUCLEOTIDE SEQUENCE [LARGE SCALE GENOMIC DNA]</scope>
    <source>
        <strain evidence="3 4">CBS 449.75</strain>
    </source>
</reference>
<dbReference type="EMBL" id="JBFXLQ010000041">
    <property type="protein sequence ID" value="KAL2864377.1"/>
    <property type="molecule type" value="Genomic_DNA"/>
</dbReference>
<evidence type="ECO:0000313" key="4">
    <source>
        <dbReference type="Proteomes" id="UP001610432"/>
    </source>
</evidence>
<feature type="transmembrane region" description="Helical" evidence="2">
    <location>
        <begin position="36"/>
        <end position="59"/>
    </location>
</feature>
<feature type="region of interest" description="Disordered" evidence="1">
    <location>
        <begin position="132"/>
        <end position="203"/>
    </location>
</feature>
<evidence type="ECO:0008006" key="5">
    <source>
        <dbReference type="Google" id="ProtNLM"/>
    </source>
</evidence>
<organism evidence="3 4">
    <name type="scientific">Aspergillus lucknowensis</name>
    <dbReference type="NCBI Taxonomy" id="176173"/>
    <lineage>
        <taxon>Eukaryota</taxon>
        <taxon>Fungi</taxon>
        <taxon>Dikarya</taxon>
        <taxon>Ascomycota</taxon>
        <taxon>Pezizomycotina</taxon>
        <taxon>Eurotiomycetes</taxon>
        <taxon>Eurotiomycetidae</taxon>
        <taxon>Eurotiales</taxon>
        <taxon>Aspergillaceae</taxon>
        <taxon>Aspergillus</taxon>
        <taxon>Aspergillus subgen. Nidulantes</taxon>
    </lineage>
</organism>
<feature type="region of interest" description="Disordered" evidence="1">
    <location>
        <begin position="1"/>
        <end position="22"/>
    </location>
</feature>
<sequence>MAIYLAQPPQSQPLPWPPTQSQTNAAPNKKLISKRWWISSLVSTIVLLVVGIVLLGVRLSVAPIFFYYTPLYHFSIACISIGGFLLLVFVVLFIRWRKHRHHRQTTIIYLDATGRPYAASKVPQVPQPQQLQHYLAPPPQPEQQTGQDQNQPPQHAAASQQRHMQISRPPGVEFATRAPQPTELASPHRSRLPTAELDSQYRLDVAARPVRASLGGEMTRVP</sequence>
<keyword evidence="4" id="KW-1185">Reference proteome</keyword>
<feature type="compositionally biased region" description="Low complexity" evidence="1">
    <location>
        <begin position="142"/>
        <end position="154"/>
    </location>
</feature>
<dbReference type="GeneID" id="98148614"/>
<feature type="transmembrane region" description="Helical" evidence="2">
    <location>
        <begin position="71"/>
        <end position="94"/>
    </location>
</feature>
<gene>
    <name evidence="3" type="ORF">BJX67DRAFT_383848</name>
</gene>
<keyword evidence="2" id="KW-0472">Membrane</keyword>
<name>A0ABR4LJ22_9EURO</name>
<keyword evidence="2" id="KW-1133">Transmembrane helix</keyword>
<protein>
    <recommendedName>
        <fullName evidence="5">Defect at low temperature protein 1</fullName>
    </recommendedName>
</protein>
<proteinExistence type="predicted"/>